<dbReference type="EMBL" id="CADIKK010000010">
    <property type="protein sequence ID" value="CAB3787238.1"/>
    <property type="molecule type" value="Genomic_DNA"/>
</dbReference>
<proteinExistence type="predicted"/>
<reference evidence="2 3" key="1">
    <citation type="submission" date="2020-04" db="EMBL/GenBank/DDBJ databases">
        <authorList>
            <person name="De Canck E."/>
        </authorList>
    </citation>
    <scope>NUCLEOTIDE SEQUENCE [LARGE SCALE GENOMIC DNA]</scope>
    <source>
        <strain evidence="2 3">LMG 28614</strain>
    </source>
</reference>
<evidence type="ECO:0000313" key="2">
    <source>
        <dbReference type="EMBL" id="CAB3787238.1"/>
    </source>
</evidence>
<name>A0A6S7BGK9_9BURK</name>
<dbReference type="AlphaFoldDB" id="A0A6S7BGK9"/>
<keyword evidence="1" id="KW-0472">Membrane</keyword>
<keyword evidence="3" id="KW-1185">Reference proteome</keyword>
<dbReference type="Proteomes" id="UP000494365">
    <property type="component" value="Unassembled WGS sequence"/>
</dbReference>
<gene>
    <name evidence="2" type="ORF">LMG28614_02455</name>
</gene>
<organism evidence="2 3">
    <name type="scientific">Paraburkholderia ultramafica</name>
    <dbReference type="NCBI Taxonomy" id="1544867"/>
    <lineage>
        <taxon>Bacteria</taxon>
        <taxon>Pseudomonadati</taxon>
        <taxon>Pseudomonadota</taxon>
        <taxon>Betaproteobacteria</taxon>
        <taxon>Burkholderiales</taxon>
        <taxon>Burkholderiaceae</taxon>
        <taxon>Paraburkholderia</taxon>
    </lineage>
</organism>
<accession>A0A6S7BGK9</accession>
<dbReference type="RefSeq" id="WP_175149787.1">
    <property type="nucleotide sequence ID" value="NZ_CADIKK010000010.1"/>
</dbReference>
<keyword evidence="1" id="KW-1133">Transmembrane helix</keyword>
<evidence type="ECO:0000256" key="1">
    <source>
        <dbReference type="SAM" id="Phobius"/>
    </source>
</evidence>
<sequence>MSILSVVLRATNSNPTRASSLVAVTAICLAVVCGTGIAAFAGLLPASGGVAVALTTSPLIDMQVDAYEKRVATMD</sequence>
<evidence type="ECO:0000313" key="3">
    <source>
        <dbReference type="Proteomes" id="UP000494365"/>
    </source>
</evidence>
<keyword evidence="1" id="KW-0812">Transmembrane</keyword>
<protein>
    <submittedName>
        <fullName evidence="2">Uncharacterized protein</fullName>
    </submittedName>
</protein>
<feature type="transmembrane region" description="Helical" evidence="1">
    <location>
        <begin position="21"/>
        <end position="44"/>
    </location>
</feature>